<feature type="compositionally biased region" description="Basic and acidic residues" evidence="1">
    <location>
        <begin position="104"/>
        <end position="119"/>
    </location>
</feature>
<feature type="non-terminal residue" evidence="2">
    <location>
        <position position="156"/>
    </location>
</feature>
<organism evidence="2 3">
    <name type="scientific">Linnemannia gamsii</name>
    <dbReference type="NCBI Taxonomy" id="64522"/>
    <lineage>
        <taxon>Eukaryota</taxon>
        <taxon>Fungi</taxon>
        <taxon>Fungi incertae sedis</taxon>
        <taxon>Mucoromycota</taxon>
        <taxon>Mortierellomycotina</taxon>
        <taxon>Mortierellomycetes</taxon>
        <taxon>Mortierellales</taxon>
        <taxon>Mortierellaceae</taxon>
        <taxon>Linnemannia</taxon>
    </lineage>
</organism>
<accession>A0ABQ7JI76</accession>
<feature type="region of interest" description="Disordered" evidence="1">
    <location>
        <begin position="69"/>
        <end position="119"/>
    </location>
</feature>
<evidence type="ECO:0000313" key="3">
    <source>
        <dbReference type="Proteomes" id="UP001194696"/>
    </source>
</evidence>
<dbReference type="Proteomes" id="UP001194696">
    <property type="component" value="Unassembled WGS sequence"/>
</dbReference>
<sequence length="156" mass="17504">MDLVAYKPFNAFPSSDVISSTSSDFQPNITRPITASPSTHFMPPIYVKNVEKYTTAMVATMHYTLNRAAKDKQQPDHTVEAHQQPDYTVNADQQADNTVDADQQADHTAEADQQADHTVDADQQAVHTVNDCSGEGLRLRFINLHLQHMEFLETEM</sequence>
<feature type="compositionally biased region" description="Polar residues" evidence="1">
    <location>
        <begin position="85"/>
        <end position="101"/>
    </location>
</feature>
<keyword evidence="3" id="KW-1185">Reference proteome</keyword>
<dbReference type="EMBL" id="JAAAIM010002044">
    <property type="protein sequence ID" value="KAG0274312.1"/>
    <property type="molecule type" value="Genomic_DNA"/>
</dbReference>
<gene>
    <name evidence="2" type="ORF">BGZ96_004377</name>
</gene>
<evidence type="ECO:0000313" key="2">
    <source>
        <dbReference type="EMBL" id="KAG0274312.1"/>
    </source>
</evidence>
<evidence type="ECO:0000256" key="1">
    <source>
        <dbReference type="SAM" id="MobiDB-lite"/>
    </source>
</evidence>
<protein>
    <submittedName>
        <fullName evidence="2">Uncharacterized protein</fullName>
    </submittedName>
</protein>
<comment type="caution">
    <text evidence="2">The sequence shown here is derived from an EMBL/GenBank/DDBJ whole genome shotgun (WGS) entry which is preliminary data.</text>
</comment>
<name>A0ABQ7JI76_9FUNG</name>
<reference evidence="2 3" key="1">
    <citation type="journal article" date="2020" name="Fungal Divers.">
        <title>Resolving the Mortierellaceae phylogeny through synthesis of multi-gene phylogenetics and phylogenomics.</title>
        <authorList>
            <person name="Vandepol N."/>
            <person name="Liber J."/>
            <person name="Desiro A."/>
            <person name="Na H."/>
            <person name="Kennedy M."/>
            <person name="Barry K."/>
            <person name="Grigoriev I.V."/>
            <person name="Miller A.N."/>
            <person name="O'Donnell K."/>
            <person name="Stajich J.E."/>
            <person name="Bonito G."/>
        </authorList>
    </citation>
    <scope>NUCLEOTIDE SEQUENCE [LARGE SCALE GENOMIC DNA]</scope>
    <source>
        <strain evidence="2 3">AD045</strain>
    </source>
</reference>
<feature type="compositionally biased region" description="Basic and acidic residues" evidence="1">
    <location>
        <begin position="69"/>
        <end position="80"/>
    </location>
</feature>
<proteinExistence type="predicted"/>